<feature type="compositionally biased region" description="Basic and acidic residues" evidence="1">
    <location>
        <begin position="306"/>
        <end position="319"/>
    </location>
</feature>
<feature type="compositionally biased region" description="Basic and acidic residues" evidence="1">
    <location>
        <begin position="88"/>
        <end position="118"/>
    </location>
</feature>
<feature type="compositionally biased region" description="Basic residues" evidence="1">
    <location>
        <begin position="290"/>
        <end position="304"/>
    </location>
</feature>
<evidence type="ECO:0000313" key="3">
    <source>
        <dbReference type="Proteomes" id="UP001583193"/>
    </source>
</evidence>
<feature type="compositionally biased region" description="Basic and acidic residues" evidence="1">
    <location>
        <begin position="276"/>
        <end position="289"/>
    </location>
</feature>
<feature type="compositionally biased region" description="Basic and acidic residues" evidence="1">
    <location>
        <begin position="125"/>
        <end position="138"/>
    </location>
</feature>
<sequence>MDDHNPDLEVVDEFAQTRGADDLFDDEIIPVSAEEQTQTVTVEEATDNGPEKRESDTQTKQEASPSGSRGSERGRGRGRGRGARGGRASHDRGPTRAETHAKNKPVEKAGDGPGKETDSVSEGTQDDKAAEGKEKAESEGSTGKSSDAAPRVQAVRGDRSGTGGIRKPKLTEDELSARIAAAKLHAAKIAAAHARAEADQASFQEREKVAEEKRRQEFQNRRAMDNERERNRLRKLGAQTGREWDSVKREEDYNPRGGGSQYRRGMHGGVSGYTRQSHENGSDSGDSHRGGRGRGGRGRGRGQRGGRGDHFASNSHDHATTTTNVTTSSAPVINNENEFPALPGGSTKEQGPGPTVVTDSTAPGDSSIEGDKSPSALSPLTPSGGGGSWAEQVESSGAAKA</sequence>
<organism evidence="2 3">
    <name type="scientific">Paecilomyces lecythidis</name>
    <dbReference type="NCBI Taxonomy" id="3004212"/>
    <lineage>
        <taxon>Eukaryota</taxon>
        <taxon>Fungi</taxon>
        <taxon>Dikarya</taxon>
        <taxon>Ascomycota</taxon>
        <taxon>Pezizomycotina</taxon>
        <taxon>Eurotiomycetes</taxon>
        <taxon>Eurotiomycetidae</taxon>
        <taxon>Eurotiales</taxon>
        <taxon>Thermoascaceae</taxon>
        <taxon>Paecilomyces</taxon>
    </lineage>
</organism>
<dbReference type="Proteomes" id="UP001583193">
    <property type="component" value="Unassembled WGS sequence"/>
</dbReference>
<keyword evidence="3" id="KW-1185">Reference proteome</keyword>
<evidence type="ECO:0000313" key="2">
    <source>
        <dbReference type="EMBL" id="KAL1868022.1"/>
    </source>
</evidence>
<feature type="compositionally biased region" description="Basic and acidic residues" evidence="1">
    <location>
        <begin position="194"/>
        <end position="230"/>
    </location>
</feature>
<name>A0ABR3WWJ1_9EURO</name>
<feature type="compositionally biased region" description="Basic and acidic residues" evidence="1">
    <location>
        <begin position="49"/>
        <end position="59"/>
    </location>
</feature>
<reference evidence="2 3" key="1">
    <citation type="journal article" date="2024" name="IMA Fungus">
        <title>IMA Genome - F19 : A genome assembly and annotation guide to empower mycologists, including annotated draft genome sequences of Ceratocystis pirilliformis, Diaporthe australafricana, Fusarium ophioides, Paecilomyces lecythidis, and Sporothrix stenoceras.</title>
        <authorList>
            <person name="Aylward J."/>
            <person name="Wilson A.M."/>
            <person name="Visagie C.M."/>
            <person name="Spraker J."/>
            <person name="Barnes I."/>
            <person name="Buitendag C."/>
            <person name="Ceriani C."/>
            <person name="Del Mar Angel L."/>
            <person name="du Plessis D."/>
            <person name="Fuchs T."/>
            <person name="Gasser K."/>
            <person name="Kramer D."/>
            <person name="Li W."/>
            <person name="Munsamy K."/>
            <person name="Piso A."/>
            <person name="Price J.L."/>
            <person name="Sonnekus B."/>
            <person name="Thomas C."/>
            <person name="van der Nest A."/>
            <person name="van Dijk A."/>
            <person name="van Heerden A."/>
            <person name="van Vuuren N."/>
            <person name="Yilmaz N."/>
            <person name="Duong T.A."/>
            <person name="van der Merwe N.A."/>
            <person name="Wingfield M.J."/>
            <person name="Wingfield B.D."/>
        </authorList>
    </citation>
    <scope>NUCLEOTIDE SEQUENCE [LARGE SCALE GENOMIC DNA]</scope>
    <source>
        <strain evidence="2 3">CMW 18167</strain>
    </source>
</reference>
<feature type="compositionally biased region" description="Basic and acidic residues" evidence="1">
    <location>
        <begin position="242"/>
        <end position="254"/>
    </location>
</feature>
<feature type="region of interest" description="Disordered" evidence="1">
    <location>
        <begin position="193"/>
        <end position="401"/>
    </location>
</feature>
<proteinExistence type="predicted"/>
<evidence type="ECO:0000256" key="1">
    <source>
        <dbReference type="SAM" id="MobiDB-lite"/>
    </source>
</evidence>
<feature type="compositionally biased region" description="Low complexity" evidence="1">
    <location>
        <begin position="373"/>
        <end position="382"/>
    </location>
</feature>
<gene>
    <name evidence="2" type="ORF">Plec18167_008488</name>
</gene>
<feature type="compositionally biased region" description="Low complexity" evidence="1">
    <location>
        <begin position="33"/>
        <end position="43"/>
    </location>
</feature>
<feature type="compositionally biased region" description="Polar residues" evidence="1">
    <location>
        <begin position="328"/>
        <end position="337"/>
    </location>
</feature>
<feature type="region of interest" description="Disordered" evidence="1">
    <location>
        <begin position="1"/>
        <end position="173"/>
    </location>
</feature>
<comment type="caution">
    <text evidence="2">The sequence shown here is derived from an EMBL/GenBank/DDBJ whole genome shotgun (WGS) entry which is preliminary data.</text>
</comment>
<protein>
    <submittedName>
        <fullName evidence="2">Uncharacterized protein</fullName>
    </submittedName>
</protein>
<dbReference type="EMBL" id="JAVDPF010000041">
    <property type="protein sequence ID" value="KAL1868022.1"/>
    <property type="molecule type" value="Genomic_DNA"/>
</dbReference>
<accession>A0ABR3WWJ1</accession>